<feature type="binding site" description="axial binding residue" evidence="5">
    <location>
        <position position="447"/>
    </location>
    <ligand>
        <name>heme</name>
        <dbReference type="ChEBI" id="CHEBI:30413"/>
    </ligand>
    <ligandPart>
        <name>Fe</name>
        <dbReference type="ChEBI" id="CHEBI:18248"/>
    </ligandPart>
</feature>
<evidence type="ECO:0000256" key="6">
    <source>
        <dbReference type="RuleBase" id="RU000461"/>
    </source>
</evidence>
<keyword evidence="7" id="KW-0472">Membrane</keyword>
<evidence type="ECO:0008006" key="10">
    <source>
        <dbReference type="Google" id="ProtNLM"/>
    </source>
</evidence>
<evidence type="ECO:0000256" key="7">
    <source>
        <dbReference type="SAM" id="Phobius"/>
    </source>
</evidence>
<evidence type="ECO:0000256" key="3">
    <source>
        <dbReference type="ARBA" id="ARBA00023002"/>
    </source>
</evidence>
<dbReference type="InterPro" id="IPR002401">
    <property type="entry name" value="Cyt_P450_E_grp-I"/>
</dbReference>
<dbReference type="PANTHER" id="PTHR46300">
    <property type="entry name" value="P450, PUTATIVE (EUROFUNG)-RELATED-RELATED"/>
    <property type="match status" value="1"/>
</dbReference>
<keyword evidence="7" id="KW-1133">Transmembrane helix</keyword>
<keyword evidence="6" id="KW-0503">Monooxygenase</keyword>
<organism evidence="8 9">
    <name type="scientific">Knufia peltigerae</name>
    <dbReference type="NCBI Taxonomy" id="1002370"/>
    <lineage>
        <taxon>Eukaryota</taxon>
        <taxon>Fungi</taxon>
        <taxon>Dikarya</taxon>
        <taxon>Ascomycota</taxon>
        <taxon>Pezizomycotina</taxon>
        <taxon>Eurotiomycetes</taxon>
        <taxon>Chaetothyriomycetidae</taxon>
        <taxon>Chaetothyriales</taxon>
        <taxon>Trichomeriaceae</taxon>
        <taxon>Knufia</taxon>
    </lineage>
</organism>
<dbReference type="PANTHER" id="PTHR46300:SF9">
    <property type="entry name" value="P450, PUTATIVE-RELATED"/>
    <property type="match status" value="1"/>
</dbReference>
<dbReference type="Pfam" id="PF00067">
    <property type="entry name" value="p450"/>
    <property type="match status" value="1"/>
</dbReference>
<dbReference type="GO" id="GO:0005506">
    <property type="term" value="F:iron ion binding"/>
    <property type="evidence" value="ECO:0007669"/>
    <property type="project" value="InterPro"/>
</dbReference>
<sequence length="523" mass="58322">MALRSLTVLLELGLVHYVLAALLLGIIVWVWREGLKDDVKLEGIPEAPGALPIIGHLHMLGGRKGQNDATIFSQWAKSVDSDLFSCRLGDQITVVVNTFSAAKDLWVTQSASLLDRPQQPGFLDKLGVDITGSPFTDQIRRCRAAAMRALGKNMWPEYYQLLKPSSEGLIVYLKEQGQSGKALVDIYPRLRIMLFDLGLSLTYGVRYGQFDDAFMDSFLTSILDITSVRASTANFRFYIRLLRWFPEPMSKTIAAEKVRAAHVKEIYQAYKDRVAQDGEVSCVVSSLGSDRLTEDEIHGTCLSLLQAAPDTVATALYQCIAFLASPDGNSFQTKMHDSILATYGGDRRLAWTNAFREEKVPLVTSLYKEALRFYTVTPYSVPHQTTKEIHYKGRVIPRGVAVYMNAQQANHDTAHFGQDAWSFNPERFVGNNSPMPHLGFGAGGRICPAMALSNRILSAMLIRLSLAFEMKLGDPKAGARVPILDPIDFSAVHTELVAAPRRFDCRFQPRDLKWLDELSLQLK</sequence>
<keyword evidence="2 5" id="KW-0479">Metal-binding</keyword>
<evidence type="ECO:0000256" key="1">
    <source>
        <dbReference type="ARBA" id="ARBA00010617"/>
    </source>
</evidence>
<dbReference type="GO" id="GO:0016705">
    <property type="term" value="F:oxidoreductase activity, acting on paired donors, with incorporation or reduction of molecular oxygen"/>
    <property type="evidence" value="ECO:0007669"/>
    <property type="project" value="InterPro"/>
</dbReference>
<keyword evidence="3 6" id="KW-0560">Oxidoreductase</keyword>
<dbReference type="PROSITE" id="PS00086">
    <property type="entry name" value="CYTOCHROME_P450"/>
    <property type="match status" value="1"/>
</dbReference>
<dbReference type="EMBL" id="JAPDRN010000040">
    <property type="protein sequence ID" value="KAJ9634165.1"/>
    <property type="molecule type" value="Genomic_DNA"/>
</dbReference>
<comment type="cofactor">
    <cofactor evidence="5">
        <name>heme</name>
        <dbReference type="ChEBI" id="CHEBI:30413"/>
    </cofactor>
</comment>
<feature type="transmembrane region" description="Helical" evidence="7">
    <location>
        <begin position="12"/>
        <end position="31"/>
    </location>
</feature>
<dbReference type="GO" id="GO:0020037">
    <property type="term" value="F:heme binding"/>
    <property type="evidence" value="ECO:0007669"/>
    <property type="project" value="InterPro"/>
</dbReference>
<dbReference type="InterPro" id="IPR050364">
    <property type="entry name" value="Cytochrome_P450_fung"/>
</dbReference>
<reference evidence="8" key="1">
    <citation type="submission" date="2022-10" db="EMBL/GenBank/DDBJ databases">
        <title>Culturing micro-colonial fungi from biological soil crusts in the Mojave desert and describing Neophaeococcomyces mojavensis, and introducing the new genera and species Taxawa tesnikishii.</title>
        <authorList>
            <person name="Kurbessoian T."/>
            <person name="Stajich J.E."/>
        </authorList>
    </citation>
    <scope>NUCLEOTIDE SEQUENCE</scope>
    <source>
        <strain evidence="8">TK_35</strain>
    </source>
</reference>
<keyword evidence="7" id="KW-0812">Transmembrane</keyword>
<dbReference type="SUPFAM" id="SSF48264">
    <property type="entry name" value="Cytochrome P450"/>
    <property type="match status" value="1"/>
</dbReference>
<dbReference type="PRINTS" id="PR00463">
    <property type="entry name" value="EP450I"/>
</dbReference>
<dbReference type="GO" id="GO:0004497">
    <property type="term" value="F:monooxygenase activity"/>
    <property type="evidence" value="ECO:0007669"/>
    <property type="project" value="UniProtKB-KW"/>
</dbReference>
<dbReference type="Proteomes" id="UP001172681">
    <property type="component" value="Unassembled WGS sequence"/>
</dbReference>
<evidence type="ECO:0000313" key="8">
    <source>
        <dbReference type="EMBL" id="KAJ9634165.1"/>
    </source>
</evidence>
<evidence type="ECO:0000256" key="2">
    <source>
        <dbReference type="ARBA" id="ARBA00022723"/>
    </source>
</evidence>
<dbReference type="Gene3D" id="1.10.630.10">
    <property type="entry name" value="Cytochrome P450"/>
    <property type="match status" value="1"/>
</dbReference>
<comment type="caution">
    <text evidence="8">The sequence shown here is derived from an EMBL/GenBank/DDBJ whole genome shotgun (WGS) entry which is preliminary data.</text>
</comment>
<evidence type="ECO:0000313" key="9">
    <source>
        <dbReference type="Proteomes" id="UP001172681"/>
    </source>
</evidence>
<dbReference type="InterPro" id="IPR036396">
    <property type="entry name" value="Cyt_P450_sf"/>
</dbReference>
<keyword evidence="5 6" id="KW-0349">Heme</keyword>
<evidence type="ECO:0000256" key="4">
    <source>
        <dbReference type="ARBA" id="ARBA00023004"/>
    </source>
</evidence>
<name>A0AA39CXM4_9EURO</name>
<gene>
    <name evidence="8" type="ORF">H2204_006496</name>
</gene>
<keyword evidence="4 5" id="KW-0408">Iron</keyword>
<comment type="similarity">
    <text evidence="1 6">Belongs to the cytochrome P450 family.</text>
</comment>
<dbReference type="InterPro" id="IPR017972">
    <property type="entry name" value="Cyt_P450_CS"/>
</dbReference>
<proteinExistence type="inferred from homology"/>
<dbReference type="AlphaFoldDB" id="A0AA39CXM4"/>
<dbReference type="InterPro" id="IPR001128">
    <property type="entry name" value="Cyt_P450"/>
</dbReference>
<keyword evidence="9" id="KW-1185">Reference proteome</keyword>
<accession>A0AA39CXM4</accession>
<evidence type="ECO:0000256" key="5">
    <source>
        <dbReference type="PIRSR" id="PIRSR602401-1"/>
    </source>
</evidence>
<protein>
    <recommendedName>
        <fullName evidence="10">Cytochrome P450</fullName>
    </recommendedName>
</protein>